<keyword evidence="2 4" id="KW-0694">RNA-binding</keyword>
<dbReference type="PIRSF" id="PIRSF016821">
    <property type="entry name" value="HSP15"/>
    <property type="match status" value="1"/>
</dbReference>
<dbReference type="SMART" id="SM00363">
    <property type="entry name" value="S4"/>
    <property type="match status" value="1"/>
</dbReference>
<sequence>MSVPVFQGESVRIDKWLWAARFFKTRSMAAEAVNGGKVHVNGQRVKPSKAIRRDDRLEILRGHDAYEVTVLALAEKRGSAKIAATLYQESDASMAERERVALQRKLAHESTPDPGHGRPTKRDRRQMEKLRF</sequence>
<feature type="region of interest" description="Disordered" evidence="5">
    <location>
        <begin position="103"/>
        <end position="132"/>
    </location>
</feature>
<dbReference type="CDD" id="cd00165">
    <property type="entry name" value="S4"/>
    <property type="match status" value="1"/>
</dbReference>
<dbReference type="PROSITE" id="PS50889">
    <property type="entry name" value="S4"/>
    <property type="match status" value="1"/>
</dbReference>
<evidence type="ECO:0000256" key="5">
    <source>
        <dbReference type="SAM" id="MobiDB-lite"/>
    </source>
</evidence>
<keyword evidence="3" id="KW-0238">DNA-binding</keyword>
<dbReference type="Pfam" id="PF01479">
    <property type="entry name" value="S4"/>
    <property type="match status" value="1"/>
</dbReference>
<dbReference type="InterPro" id="IPR002942">
    <property type="entry name" value="S4_RNA-bd"/>
</dbReference>
<evidence type="ECO:0000259" key="6">
    <source>
        <dbReference type="SMART" id="SM00363"/>
    </source>
</evidence>
<dbReference type="InterPro" id="IPR036986">
    <property type="entry name" value="S4_RNA-bd_sf"/>
</dbReference>
<organism evidence="7">
    <name type="scientific">Magnetococcus massalia (strain MO-1)</name>
    <dbReference type="NCBI Taxonomy" id="451514"/>
    <lineage>
        <taxon>Bacteria</taxon>
        <taxon>Pseudomonadati</taxon>
        <taxon>Pseudomonadota</taxon>
        <taxon>Magnetococcia</taxon>
        <taxon>Magnetococcales</taxon>
        <taxon>Magnetococcaceae</taxon>
        <taxon>Magnetococcus</taxon>
    </lineage>
</organism>
<proteinExistence type="inferred from homology"/>
<dbReference type="GO" id="GO:0043023">
    <property type="term" value="F:ribosomal large subunit binding"/>
    <property type="evidence" value="ECO:0007669"/>
    <property type="project" value="InterPro"/>
</dbReference>
<dbReference type="Gene3D" id="3.10.290.10">
    <property type="entry name" value="RNA-binding S4 domain"/>
    <property type="match status" value="1"/>
</dbReference>
<evidence type="ECO:0000256" key="3">
    <source>
        <dbReference type="ARBA" id="ARBA00023125"/>
    </source>
</evidence>
<reference evidence="7" key="1">
    <citation type="submission" date="2015-04" db="EMBL/GenBank/DDBJ databases">
        <authorList>
            <person name="Syromyatnikov M.Y."/>
            <person name="Popov V.N."/>
        </authorList>
    </citation>
    <scope>NUCLEOTIDE SEQUENCE</scope>
    <source>
        <strain evidence="7">MO-1</strain>
    </source>
</reference>
<dbReference type="GO" id="GO:0034605">
    <property type="term" value="P:cellular response to heat"/>
    <property type="evidence" value="ECO:0007669"/>
    <property type="project" value="InterPro"/>
</dbReference>
<keyword evidence="7" id="KW-0346">Stress response</keyword>
<evidence type="ECO:0000313" key="7">
    <source>
        <dbReference type="EMBL" id="CRH07731.1"/>
    </source>
</evidence>
<dbReference type="GO" id="GO:0003727">
    <property type="term" value="F:single-stranded RNA binding"/>
    <property type="evidence" value="ECO:0007669"/>
    <property type="project" value="InterPro"/>
</dbReference>
<evidence type="ECO:0000256" key="4">
    <source>
        <dbReference type="PROSITE-ProRule" id="PRU00182"/>
    </source>
</evidence>
<dbReference type="EMBL" id="LO017727">
    <property type="protein sequence ID" value="CRH07731.1"/>
    <property type="molecule type" value="Genomic_DNA"/>
</dbReference>
<dbReference type="InterPro" id="IPR025708">
    <property type="entry name" value="HSP15"/>
</dbReference>
<protein>
    <submittedName>
        <fullName evidence="7">Heat shock protein 15</fullName>
    </submittedName>
</protein>
<evidence type="ECO:0000256" key="1">
    <source>
        <dbReference type="ARBA" id="ARBA00008396"/>
    </source>
</evidence>
<dbReference type="GO" id="GO:0003677">
    <property type="term" value="F:DNA binding"/>
    <property type="evidence" value="ECO:0007669"/>
    <property type="project" value="UniProtKB-KW"/>
</dbReference>
<accession>A0A1S7LPK8</accession>
<feature type="domain" description="RNA-binding S4" evidence="6">
    <location>
        <begin position="11"/>
        <end position="74"/>
    </location>
</feature>
<name>A0A1S7LPK8_MAGMO</name>
<dbReference type="AlphaFoldDB" id="A0A1S7LPK8"/>
<comment type="similarity">
    <text evidence="1">Belongs to the HSP15 family.</text>
</comment>
<dbReference type="SUPFAM" id="SSF55174">
    <property type="entry name" value="Alpha-L RNA-binding motif"/>
    <property type="match status" value="1"/>
</dbReference>
<evidence type="ECO:0000256" key="2">
    <source>
        <dbReference type="ARBA" id="ARBA00022884"/>
    </source>
</evidence>
<gene>
    <name evidence="7" type="primary">hslR</name>
    <name evidence="7" type="ORF">MAGMO_3597</name>
</gene>